<evidence type="ECO:0000313" key="1">
    <source>
        <dbReference type="EMBL" id="MBE1553998.1"/>
    </source>
</evidence>
<protein>
    <recommendedName>
        <fullName evidence="3">Internalin</fullName>
    </recommendedName>
</protein>
<dbReference type="Proteomes" id="UP000658225">
    <property type="component" value="Unassembled WGS sequence"/>
</dbReference>
<keyword evidence="2" id="KW-1185">Reference proteome</keyword>
<evidence type="ECO:0000313" key="2">
    <source>
        <dbReference type="Proteomes" id="UP000658225"/>
    </source>
</evidence>
<reference evidence="1" key="1">
    <citation type="submission" date="2020-10" db="EMBL/GenBank/DDBJ databases">
        <title>Genomic Encyclopedia of Type Strains, Phase IV (KMG-IV): sequencing the most valuable type-strain genomes for metagenomic binning, comparative biology and taxonomic classification.</title>
        <authorList>
            <person name="Goeker M."/>
        </authorList>
    </citation>
    <scope>NUCLEOTIDE SEQUENCE</scope>
    <source>
        <strain evidence="1">DSM 13886</strain>
    </source>
</reference>
<organism evidence="1 2">
    <name type="scientific">Sporosarcina limicola</name>
    <dbReference type="NCBI Taxonomy" id="34101"/>
    <lineage>
        <taxon>Bacteria</taxon>
        <taxon>Bacillati</taxon>
        <taxon>Bacillota</taxon>
        <taxon>Bacilli</taxon>
        <taxon>Bacillales</taxon>
        <taxon>Caryophanaceae</taxon>
        <taxon>Sporosarcina</taxon>
    </lineage>
</organism>
<dbReference type="Gene3D" id="3.80.10.10">
    <property type="entry name" value="Ribonuclease Inhibitor"/>
    <property type="match status" value="1"/>
</dbReference>
<dbReference type="SUPFAM" id="SSF52058">
    <property type="entry name" value="L domain-like"/>
    <property type="match status" value="1"/>
</dbReference>
<dbReference type="AlphaFoldDB" id="A0A927R3Q3"/>
<accession>A0A927R3Q3</accession>
<name>A0A927R3Q3_9BACL</name>
<dbReference type="EMBL" id="JADBEL010000004">
    <property type="protein sequence ID" value="MBE1553998.1"/>
    <property type="molecule type" value="Genomic_DNA"/>
</dbReference>
<dbReference type="InterPro" id="IPR032675">
    <property type="entry name" value="LRR_dom_sf"/>
</dbReference>
<proteinExistence type="predicted"/>
<dbReference type="RefSeq" id="WP_192597799.1">
    <property type="nucleotide sequence ID" value="NZ_JADBEL010000004.1"/>
</dbReference>
<sequence>MSEEWIHAMHGVPWTPKKMKAAVEKLRRRATISFAFDSDKLADLVKLDEMVLSHRPDLILHIWSYRNKGDYSVEMLDILAGLKNVTALHLSMKKKQDLNKLQALKNMEFLKIDSDQTLSIDFISSFQKLQHLQLSGKFDNLSPIANCKNLSSIILQCTVEQLNFVKEIPIEYLLIDNCNVNCDLDVLNVRTLKMLELSSIAKLEDVSFLSRFENLEFLSLSLSRVEKLCDFSAMDNLKQLELENMKSLIEIDVLKTATKLEILELKEINTKIKAEAFDFLSDMPKLKQLDFQFIDFNKKRIETIRKKLVDSGKQDILIDCIPKEKRQRKMNSIHLSRILM</sequence>
<comment type="caution">
    <text evidence="1">The sequence shown here is derived from an EMBL/GenBank/DDBJ whole genome shotgun (WGS) entry which is preliminary data.</text>
</comment>
<evidence type="ECO:0008006" key="3">
    <source>
        <dbReference type="Google" id="ProtNLM"/>
    </source>
</evidence>
<gene>
    <name evidence="1" type="ORF">H4683_001073</name>
</gene>